<proteinExistence type="predicted"/>
<dbReference type="RefSeq" id="WP_190787501.1">
    <property type="nucleotide sequence ID" value="NZ_JACXLC010000001.1"/>
</dbReference>
<dbReference type="Proteomes" id="UP000635384">
    <property type="component" value="Unassembled WGS sequence"/>
</dbReference>
<dbReference type="EMBL" id="JACXLC010000001">
    <property type="protein sequence ID" value="MBD2842005.1"/>
    <property type="molecule type" value="Genomic_DNA"/>
</dbReference>
<gene>
    <name evidence="2" type="ORF">IB285_06995</name>
</gene>
<feature type="region of interest" description="Disordered" evidence="1">
    <location>
        <begin position="34"/>
        <end position="73"/>
    </location>
</feature>
<protein>
    <submittedName>
        <fullName evidence="2">Uncharacterized protein</fullName>
    </submittedName>
</protein>
<accession>A0ABR8KN43</accession>
<name>A0ABR8KN43_9SPHN</name>
<evidence type="ECO:0000313" key="3">
    <source>
        <dbReference type="Proteomes" id="UP000635384"/>
    </source>
</evidence>
<organism evidence="2 3">
    <name type="scientific">Erythrobacter rubeus</name>
    <dbReference type="NCBI Taxonomy" id="2760803"/>
    <lineage>
        <taxon>Bacteria</taxon>
        <taxon>Pseudomonadati</taxon>
        <taxon>Pseudomonadota</taxon>
        <taxon>Alphaproteobacteria</taxon>
        <taxon>Sphingomonadales</taxon>
        <taxon>Erythrobacteraceae</taxon>
        <taxon>Erythrobacter/Porphyrobacter group</taxon>
        <taxon>Erythrobacter</taxon>
    </lineage>
</organism>
<reference evidence="2 3" key="1">
    <citation type="submission" date="2020-09" db="EMBL/GenBank/DDBJ databases">
        <authorList>
            <person name="Yoon J.-W."/>
        </authorList>
    </citation>
    <scope>NUCLEOTIDE SEQUENCE [LARGE SCALE GENOMIC DNA]</scope>
    <source>
        <strain evidence="2 3">KMU-140</strain>
    </source>
</reference>
<comment type="caution">
    <text evidence="2">The sequence shown here is derived from an EMBL/GenBank/DDBJ whole genome shotgun (WGS) entry which is preliminary data.</text>
</comment>
<sequence>MKFFDRLLTIVVTATLTSIVWIVFGSSLLEMADERQGGNEAAPVSLDANSVDGDRPVEVPEFTPPGEGSVPED</sequence>
<evidence type="ECO:0000313" key="2">
    <source>
        <dbReference type="EMBL" id="MBD2842005.1"/>
    </source>
</evidence>
<evidence type="ECO:0000256" key="1">
    <source>
        <dbReference type="SAM" id="MobiDB-lite"/>
    </source>
</evidence>
<keyword evidence="3" id="KW-1185">Reference proteome</keyword>